<dbReference type="GO" id="GO:0051726">
    <property type="term" value="P:regulation of cell cycle"/>
    <property type="evidence" value="ECO:0007669"/>
    <property type="project" value="TreeGrafter"/>
</dbReference>
<dbReference type="Gene3D" id="1.20.5.170">
    <property type="match status" value="1"/>
</dbReference>
<accession>A0A1Y2E3Y1</accession>
<dbReference type="InterPro" id="IPR050946">
    <property type="entry name" value="AP-1_TF_bZIP"/>
</dbReference>
<dbReference type="PROSITE" id="PS00036">
    <property type="entry name" value="BZIP_BASIC"/>
    <property type="match status" value="1"/>
</dbReference>
<dbReference type="GO" id="GO:0000981">
    <property type="term" value="F:DNA-binding transcription factor activity, RNA polymerase II-specific"/>
    <property type="evidence" value="ECO:0007669"/>
    <property type="project" value="TreeGrafter"/>
</dbReference>
<dbReference type="Proteomes" id="UP000193689">
    <property type="component" value="Unassembled WGS sequence"/>
</dbReference>
<dbReference type="InterPro" id="IPR004827">
    <property type="entry name" value="bZIP"/>
</dbReference>
<evidence type="ECO:0000256" key="5">
    <source>
        <dbReference type="SAM" id="MobiDB-lite"/>
    </source>
</evidence>
<dbReference type="GO" id="GO:0005667">
    <property type="term" value="C:transcription regulator complex"/>
    <property type="evidence" value="ECO:0007669"/>
    <property type="project" value="TreeGrafter"/>
</dbReference>
<dbReference type="STRING" id="1141098.A0A1Y2E3Y1"/>
<dbReference type="RefSeq" id="XP_040717018.1">
    <property type="nucleotide sequence ID" value="XM_040859944.1"/>
</dbReference>
<sequence>MSGPISATGDFYNNYYTAPQQPGLVTQNFNAHSVPMTMKMDIAFAQNTLFQCPSPASLLPDMDATVKPEDMTQPSEDIPPYITPPSDGNSSPDRFTESPNIHTRALAVTSKKRRTSWASPIDPPPPAAPGSTSREKNRIAATKCRQKKKKEERKLEEKRRFLEAQNVMLSNSAAALRYEVLQLKHEVLKHGTCGFPPIETYIESSAAHFSR</sequence>
<evidence type="ECO:0000256" key="2">
    <source>
        <dbReference type="ARBA" id="ARBA00023015"/>
    </source>
</evidence>
<keyword evidence="2" id="KW-0805">Transcription regulation</keyword>
<dbReference type="SUPFAM" id="SSF57959">
    <property type="entry name" value="Leucine zipper domain"/>
    <property type="match status" value="1"/>
</dbReference>
<dbReference type="Pfam" id="PF00170">
    <property type="entry name" value="bZIP_1"/>
    <property type="match status" value="1"/>
</dbReference>
<dbReference type="InterPro" id="IPR046347">
    <property type="entry name" value="bZIP_sf"/>
</dbReference>
<organism evidence="7 8">
    <name type="scientific">Pseudomassariella vexata</name>
    <dbReference type="NCBI Taxonomy" id="1141098"/>
    <lineage>
        <taxon>Eukaryota</taxon>
        <taxon>Fungi</taxon>
        <taxon>Dikarya</taxon>
        <taxon>Ascomycota</taxon>
        <taxon>Pezizomycotina</taxon>
        <taxon>Sordariomycetes</taxon>
        <taxon>Xylariomycetidae</taxon>
        <taxon>Amphisphaeriales</taxon>
        <taxon>Pseudomassariaceae</taxon>
        <taxon>Pseudomassariella</taxon>
    </lineage>
</organism>
<feature type="region of interest" description="Disordered" evidence="5">
    <location>
        <begin position="69"/>
        <end position="152"/>
    </location>
</feature>
<comment type="caution">
    <text evidence="7">The sequence shown here is derived from an EMBL/GenBank/DDBJ whole genome shotgun (WGS) entry which is preliminary data.</text>
</comment>
<dbReference type="PRINTS" id="PR00043">
    <property type="entry name" value="LEUZIPPRJUN"/>
</dbReference>
<evidence type="ECO:0000256" key="4">
    <source>
        <dbReference type="ARBA" id="ARBA00023163"/>
    </source>
</evidence>
<feature type="compositionally biased region" description="Polar residues" evidence="5">
    <location>
        <begin position="86"/>
        <end position="101"/>
    </location>
</feature>
<dbReference type="PROSITE" id="PS50217">
    <property type="entry name" value="BZIP"/>
    <property type="match status" value="1"/>
</dbReference>
<feature type="domain" description="BZIP" evidence="6">
    <location>
        <begin position="134"/>
        <end position="190"/>
    </location>
</feature>
<dbReference type="GeneID" id="63776156"/>
<dbReference type="PANTHER" id="PTHR11462:SF35">
    <property type="entry name" value="TRANSCRIPTION FACTOR JRA"/>
    <property type="match status" value="1"/>
</dbReference>
<name>A0A1Y2E3Y1_9PEZI</name>
<gene>
    <name evidence="7" type="ORF">BCR38DRAFT_429121</name>
</gene>
<dbReference type="EMBL" id="MCFJ01000005">
    <property type="protein sequence ID" value="ORY66054.1"/>
    <property type="molecule type" value="Genomic_DNA"/>
</dbReference>
<evidence type="ECO:0000256" key="1">
    <source>
        <dbReference type="ARBA" id="ARBA00006882"/>
    </source>
</evidence>
<keyword evidence="4" id="KW-0804">Transcription</keyword>
<dbReference type="SMART" id="SM00338">
    <property type="entry name" value="BRLZ"/>
    <property type="match status" value="1"/>
</dbReference>
<protein>
    <recommendedName>
        <fullName evidence="6">BZIP domain-containing protein</fullName>
    </recommendedName>
</protein>
<dbReference type="InterPro" id="IPR002112">
    <property type="entry name" value="Leuzip_Jun"/>
</dbReference>
<dbReference type="PANTHER" id="PTHR11462">
    <property type="entry name" value="JUN TRANSCRIPTION FACTOR-RELATED"/>
    <property type="match status" value="1"/>
</dbReference>
<dbReference type="AlphaFoldDB" id="A0A1Y2E3Y1"/>
<keyword evidence="8" id="KW-1185">Reference proteome</keyword>
<dbReference type="OrthoDB" id="295274at2759"/>
<dbReference type="GO" id="GO:0000978">
    <property type="term" value="F:RNA polymerase II cis-regulatory region sequence-specific DNA binding"/>
    <property type="evidence" value="ECO:0007669"/>
    <property type="project" value="TreeGrafter"/>
</dbReference>
<proteinExistence type="inferred from homology"/>
<evidence type="ECO:0000313" key="8">
    <source>
        <dbReference type="Proteomes" id="UP000193689"/>
    </source>
</evidence>
<keyword evidence="3" id="KW-0238">DNA-binding</keyword>
<evidence type="ECO:0000313" key="7">
    <source>
        <dbReference type="EMBL" id="ORY66054.1"/>
    </source>
</evidence>
<dbReference type="InParanoid" id="A0A1Y2E3Y1"/>
<comment type="similarity">
    <text evidence="1">Belongs to the bZIP family. Jun subfamily.</text>
</comment>
<evidence type="ECO:0000256" key="3">
    <source>
        <dbReference type="ARBA" id="ARBA00023125"/>
    </source>
</evidence>
<evidence type="ECO:0000259" key="6">
    <source>
        <dbReference type="PROSITE" id="PS50217"/>
    </source>
</evidence>
<reference evidence="7 8" key="1">
    <citation type="submission" date="2016-07" db="EMBL/GenBank/DDBJ databases">
        <title>Pervasive Adenine N6-methylation of Active Genes in Fungi.</title>
        <authorList>
            <consortium name="DOE Joint Genome Institute"/>
            <person name="Mondo S.J."/>
            <person name="Dannebaum R.O."/>
            <person name="Kuo R.C."/>
            <person name="Labutti K."/>
            <person name="Haridas S."/>
            <person name="Kuo A."/>
            <person name="Salamov A."/>
            <person name="Ahrendt S.R."/>
            <person name="Lipzen A."/>
            <person name="Sullivan W."/>
            <person name="Andreopoulos W.B."/>
            <person name="Clum A."/>
            <person name="Lindquist E."/>
            <person name="Daum C."/>
            <person name="Ramamoorthy G.K."/>
            <person name="Gryganskyi A."/>
            <person name="Culley D."/>
            <person name="Magnuson J.K."/>
            <person name="James T.Y."/>
            <person name="O'Malley M.A."/>
            <person name="Stajich J.E."/>
            <person name="Spatafora J.W."/>
            <person name="Visel A."/>
            <person name="Grigoriev I.V."/>
        </authorList>
    </citation>
    <scope>NUCLEOTIDE SEQUENCE [LARGE SCALE GENOMIC DNA]</scope>
    <source>
        <strain evidence="7 8">CBS 129021</strain>
    </source>
</reference>